<evidence type="ECO:0000313" key="2">
    <source>
        <dbReference type="Proteomes" id="UP001054945"/>
    </source>
</evidence>
<proteinExistence type="predicted"/>
<dbReference type="EMBL" id="BPLR01008801">
    <property type="protein sequence ID" value="GIY27302.1"/>
    <property type="molecule type" value="Genomic_DNA"/>
</dbReference>
<evidence type="ECO:0000313" key="1">
    <source>
        <dbReference type="EMBL" id="GIY27302.1"/>
    </source>
</evidence>
<dbReference type="AlphaFoldDB" id="A0AAV4S3I9"/>
<keyword evidence="2" id="KW-1185">Reference proteome</keyword>
<sequence length="123" mass="13966">MVIYYSGRHNSSRPNKSIVTACRLQNPSHAESSPTFPQHSTLQIPSLCADPFKTSAPIPYCSLFHRLKRSPKLIRPFRQLSSDSLQAFSRLSRHKIDLGRRAQHRVVSATLRVHQKGSRTFGK</sequence>
<protein>
    <submittedName>
        <fullName evidence="1">Uncharacterized protein</fullName>
    </submittedName>
</protein>
<dbReference type="Proteomes" id="UP001054945">
    <property type="component" value="Unassembled WGS sequence"/>
</dbReference>
<comment type="caution">
    <text evidence="1">The sequence shown here is derived from an EMBL/GenBank/DDBJ whole genome shotgun (WGS) entry which is preliminary data.</text>
</comment>
<gene>
    <name evidence="1" type="ORF">CEXT_745071</name>
</gene>
<reference evidence="1 2" key="1">
    <citation type="submission" date="2021-06" db="EMBL/GenBank/DDBJ databases">
        <title>Caerostris extrusa draft genome.</title>
        <authorList>
            <person name="Kono N."/>
            <person name="Arakawa K."/>
        </authorList>
    </citation>
    <scope>NUCLEOTIDE SEQUENCE [LARGE SCALE GENOMIC DNA]</scope>
</reference>
<name>A0AAV4S3I9_CAEEX</name>
<accession>A0AAV4S3I9</accession>
<organism evidence="1 2">
    <name type="scientific">Caerostris extrusa</name>
    <name type="common">Bark spider</name>
    <name type="synonym">Caerostris bankana</name>
    <dbReference type="NCBI Taxonomy" id="172846"/>
    <lineage>
        <taxon>Eukaryota</taxon>
        <taxon>Metazoa</taxon>
        <taxon>Ecdysozoa</taxon>
        <taxon>Arthropoda</taxon>
        <taxon>Chelicerata</taxon>
        <taxon>Arachnida</taxon>
        <taxon>Araneae</taxon>
        <taxon>Araneomorphae</taxon>
        <taxon>Entelegynae</taxon>
        <taxon>Araneoidea</taxon>
        <taxon>Araneidae</taxon>
        <taxon>Caerostris</taxon>
    </lineage>
</organism>